<dbReference type="RefSeq" id="WP_019205673.1">
    <property type="nucleotide sequence ID" value="NZ_AZFK01000005.1"/>
</dbReference>
<dbReference type="SMART" id="SM00450">
    <property type="entry name" value="RHOD"/>
    <property type="match status" value="1"/>
</dbReference>
<evidence type="ECO:0000256" key="1">
    <source>
        <dbReference type="SAM" id="Phobius"/>
    </source>
</evidence>
<feature type="domain" description="Rhodanese" evidence="2">
    <location>
        <begin position="50"/>
        <end position="134"/>
    </location>
</feature>
<feature type="transmembrane region" description="Helical" evidence="1">
    <location>
        <begin position="6"/>
        <end position="27"/>
    </location>
</feature>
<keyword evidence="1" id="KW-1133">Transmembrane helix</keyword>
<dbReference type="PROSITE" id="PS50206">
    <property type="entry name" value="RHODANESE_3"/>
    <property type="match status" value="1"/>
</dbReference>
<dbReference type="CDD" id="cd00158">
    <property type="entry name" value="RHOD"/>
    <property type="match status" value="1"/>
</dbReference>
<name>A0A0R1UM50_9LACO</name>
<evidence type="ECO:0000313" key="3">
    <source>
        <dbReference type="EMBL" id="KRL92392.1"/>
    </source>
</evidence>
<organism evidence="3 4">
    <name type="scientific">Limosilactobacillus ingluviei DSM 15946</name>
    <dbReference type="NCBI Taxonomy" id="1423760"/>
    <lineage>
        <taxon>Bacteria</taxon>
        <taxon>Bacillati</taxon>
        <taxon>Bacillota</taxon>
        <taxon>Bacilli</taxon>
        <taxon>Lactobacillales</taxon>
        <taxon>Lactobacillaceae</taxon>
        <taxon>Limosilactobacillus</taxon>
    </lineage>
</organism>
<dbReference type="GeneID" id="82933441"/>
<dbReference type="PATRIC" id="fig|1423760.3.peg.2150"/>
<comment type="caution">
    <text evidence="3">The sequence shown here is derived from an EMBL/GenBank/DDBJ whole genome shotgun (WGS) entry which is preliminary data.</text>
</comment>
<dbReference type="Gene3D" id="3.40.250.10">
    <property type="entry name" value="Rhodanese-like domain"/>
    <property type="match status" value="1"/>
</dbReference>
<dbReference type="Proteomes" id="UP000050816">
    <property type="component" value="Unassembled WGS sequence"/>
</dbReference>
<gene>
    <name evidence="3" type="ORF">FC43_GL002050</name>
</gene>
<proteinExistence type="predicted"/>
<dbReference type="Pfam" id="PF00581">
    <property type="entry name" value="Rhodanese"/>
    <property type="match status" value="1"/>
</dbReference>
<evidence type="ECO:0000313" key="4">
    <source>
        <dbReference type="Proteomes" id="UP000050816"/>
    </source>
</evidence>
<reference evidence="3 4" key="1">
    <citation type="journal article" date="2015" name="Genome Announc.">
        <title>Expanding the biotechnology potential of lactobacilli through comparative genomics of 213 strains and associated genera.</title>
        <authorList>
            <person name="Sun Z."/>
            <person name="Harris H.M."/>
            <person name="McCann A."/>
            <person name="Guo C."/>
            <person name="Argimon S."/>
            <person name="Zhang W."/>
            <person name="Yang X."/>
            <person name="Jeffery I.B."/>
            <person name="Cooney J.C."/>
            <person name="Kagawa T.F."/>
            <person name="Liu W."/>
            <person name="Song Y."/>
            <person name="Salvetti E."/>
            <person name="Wrobel A."/>
            <person name="Rasinkangas P."/>
            <person name="Parkhill J."/>
            <person name="Rea M.C."/>
            <person name="O'Sullivan O."/>
            <person name="Ritari J."/>
            <person name="Douillard F.P."/>
            <person name="Paul Ross R."/>
            <person name="Yang R."/>
            <person name="Briner A.E."/>
            <person name="Felis G.E."/>
            <person name="de Vos W.M."/>
            <person name="Barrangou R."/>
            <person name="Klaenhammer T.R."/>
            <person name="Caufield P.W."/>
            <person name="Cui Y."/>
            <person name="Zhang H."/>
            <person name="O'Toole P.W."/>
        </authorList>
    </citation>
    <scope>NUCLEOTIDE SEQUENCE [LARGE SCALE GENOMIC DNA]</scope>
    <source>
        <strain evidence="3 4">DSM 15946</strain>
    </source>
</reference>
<dbReference type="EMBL" id="AZFK01000005">
    <property type="protein sequence ID" value="KRL92392.1"/>
    <property type="molecule type" value="Genomic_DNA"/>
</dbReference>
<evidence type="ECO:0000259" key="2">
    <source>
        <dbReference type="PROSITE" id="PS50206"/>
    </source>
</evidence>
<sequence length="138" mass="15434">MVIASVSGGLLLFDAVIIAILLIWLGSAGLNRWRRKRYATVIDQAAFQKGSHRAQVIDVRNKEDFDRGHILGARSIPLAYMKQQMGDLRADLPVYLYDEGMTLSTQAAAWLAKQGFQQVYILDGGFAKWTGKTKKAKY</sequence>
<accession>A0A0R1UM50</accession>
<dbReference type="InterPro" id="IPR001763">
    <property type="entry name" value="Rhodanese-like_dom"/>
</dbReference>
<dbReference type="PANTHER" id="PTHR43031:SF18">
    <property type="entry name" value="RHODANESE-RELATED SULFURTRANSFERASES"/>
    <property type="match status" value="1"/>
</dbReference>
<dbReference type="AlphaFoldDB" id="A0A0R1UM50"/>
<dbReference type="InterPro" id="IPR036873">
    <property type="entry name" value="Rhodanese-like_dom_sf"/>
</dbReference>
<keyword evidence="1" id="KW-0812">Transmembrane</keyword>
<dbReference type="SUPFAM" id="SSF52821">
    <property type="entry name" value="Rhodanese/Cell cycle control phosphatase"/>
    <property type="match status" value="1"/>
</dbReference>
<dbReference type="PANTHER" id="PTHR43031">
    <property type="entry name" value="FAD-DEPENDENT OXIDOREDUCTASE"/>
    <property type="match status" value="1"/>
</dbReference>
<dbReference type="InterPro" id="IPR050229">
    <property type="entry name" value="GlpE_sulfurtransferase"/>
</dbReference>
<keyword evidence="1" id="KW-0472">Membrane</keyword>
<protein>
    <submittedName>
        <fullName evidence="3">Rhodanese domain-containing protein</fullName>
    </submittedName>
</protein>